<dbReference type="RefSeq" id="WP_089732027.1">
    <property type="nucleotide sequence ID" value="NZ_FNIA01000005.1"/>
</dbReference>
<evidence type="ECO:0000313" key="3">
    <source>
        <dbReference type="Proteomes" id="UP000199370"/>
    </source>
</evidence>
<keyword evidence="1" id="KW-0472">Membrane</keyword>
<gene>
    <name evidence="2" type="ORF">SAMN05192554_10511</name>
</gene>
<keyword evidence="1" id="KW-0812">Transmembrane</keyword>
<dbReference type="Proteomes" id="UP000199370">
    <property type="component" value="Unassembled WGS sequence"/>
</dbReference>
<dbReference type="AlphaFoldDB" id="A0A1G9UUF8"/>
<dbReference type="EMBL" id="FNIA01000005">
    <property type="protein sequence ID" value="SDM63571.1"/>
    <property type="molecule type" value="Genomic_DNA"/>
</dbReference>
<reference evidence="2 3" key="1">
    <citation type="submission" date="2016-10" db="EMBL/GenBank/DDBJ databases">
        <authorList>
            <person name="de Groot N.N."/>
        </authorList>
    </citation>
    <scope>NUCLEOTIDE SEQUENCE [LARGE SCALE GENOMIC DNA]</scope>
    <source>
        <strain evidence="3">EB21,IBRC-M 10013,KCTC 4048</strain>
    </source>
</reference>
<dbReference type="STRING" id="996166.SAMN05192554_10511"/>
<sequence>MLSAGLFIAGLVLFVGGVSAIRTTPGETEPADTFLTGRGRRHHRDGPMDYVQVDGAVLGILGLFVMLGTTLF</sequence>
<protein>
    <submittedName>
        <fullName evidence="2">Uncharacterized protein</fullName>
    </submittedName>
</protein>
<feature type="transmembrane region" description="Helical" evidence="1">
    <location>
        <begin position="50"/>
        <end position="71"/>
    </location>
</feature>
<name>A0A1G9UUF8_9EURY</name>
<keyword evidence="1" id="KW-1133">Transmembrane helix</keyword>
<evidence type="ECO:0000256" key="1">
    <source>
        <dbReference type="SAM" id="Phobius"/>
    </source>
</evidence>
<evidence type="ECO:0000313" key="2">
    <source>
        <dbReference type="EMBL" id="SDM63571.1"/>
    </source>
</evidence>
<keyword evidence="3" id="KW-1185">Reference proteome</keyword>
<proteinExistence type="predicted"/>
<organism evidence="2 3">
    <name type="scientific">Haloarchaeobius iranensis</name>
    <dbReference type="NCBI Taxonomy" id="996166"/>
    <lineage>
        <taxon>Archaea</taxon>
        <taxon>Methanobacteriati</taxon>
        <taxon>Methanobacteriota</taxon>
        <taxon>Stenosarchaea group</taxon>
        <taxon>Halobacteria</taxon>
        <taxon>Halobacteriales</taxon>
        <taxon>Halorubellaceae</taxon>
        <taxon>Haloarchaeobius</taxon>
    </lineage>
</organism>
<accession>A0A1G9UUF8</accession>